<keyword evidence="1" id="KW-0472">Membrane</keyword>
<keyword evidence="1" id="KW-1133">Transmembrane helix</keyword>
<evidence type="ECO:0000313" key="2">
    <source>
        <dbReference type="EMBL" id="MBD8082848.1"/>
    </source>
</evidence>
<keyword evidence="1" id="KW-0812">Transmembrane</keyword>
<gene>
    <name evidence="2" type="ORF">IC610_10510</name>
</gene>
<dbReference type="RefSeq" id="WP_191736808.1">
    <property type="nucleotide sequence ID" value="NZ_JACYFS010000002.1"/>
</dbReference>
<sequence length="55" mass="6385">MESKSQKKNNPNIWIIVLISLIPLTIVVYFILQMVFPNLFQTMPTGEVQPLRPDQ</sequence>
<protein>
    <recommendedName>
        <fullName evidence="4">Cardiolipin synthase N-terminal domain-containing protein</fullName>
    </recommendedName>
</protein>
<keyword evidence="3" id="KW-1185">Reference proteome</keyword>
<feature type="transmembrane region" description="Helical" evidence="1">
    <location>
        <begin position="12"/>
        <end position="32"/>
    </location>
</feature>
<organism evidence="2 3">
    <name type="scientific">Chryseobacterium caseinilyticum</name>
    <dbReference type="NCBI Taxonomy" id="2771428"/>
    <lineage>
        <taxon>Bacteria</taxon>
        <taxon>Pseudomonadati</taxon>
        <taxon>Bacteroidota</taxon>
        <taxon>Flavobacteriia</taxon>
        <taxon>Flavobacteriales</taxon>
        <taxon>Weeksellaceae</taxon>
        <taxon>Chryseobacterium group</taxon>
        <taxon>Chryseobacterium</taxon>
    </lineage>
</organism>
<dbReference type="EMBL" id="JACYFS010000002">
    <property type="protein sequence ID" value="MBD8082848.1"/>
    <property type="molecule type" value="Genomic_DNA"/>
</dbReference>
<dbReference type="Proteomes" id="UP000637299">
    <property type="component" value="Unassembled WGS sequence"/>
</dbReference>
<reference evidence="2 3" key="1">
    <citation type="submission" date="2020-09" db="EMBL/GenBank/DDBJ databases">
        <title>Genome seq and assembly of Chryseobacterium sp.</title>
        <authorList>
            <person name="Chhetri G."/>
        </authorList>
    </citation>
    <scope>NUCLEOTIDE SEQUENCE [LARGE SCALE GENOMIC DNA]</scope>
    <source>
        <strain evidence="2 3">GCR10</strain>
    </source>
</reference>
<accession>A0ABR8ZC71</accession>
<evidence type="ECO:0000256" key="1">
    <source>
        <dbReference type="SAM" id="Phobius"/>
    </source>
</evidence>
<evidence type="ECO:0000313" key="3">
    <source>
        <dbReference type="Proteomes" id="UP000637299"/>
    </source>
</evidence>
<comment type="caution">
    <text evidence="2">The sequence shown here is derived from an EMBL/GenBank/DDBJ whole genome shotgun (WGS) entry which is preliminary data.</text>
</comment>
<name>A0ABR8ZC71_9FLAO</name>
<proteinExistence type="predicted"/>
<evidence type="ECO:0008006" key="4">
    <source>
        <dbReference type="Google" id="ProtNLM"/>
    </source>
</evidence>